<feature type="signal peptide" evidence="2">
    <location>
        <begin position="1"/>
        <end position="21"/>
    </location>
</feature>
<evidence type="ECO:0000313" key="4">
    <source>
        <dbReference type="Proteomes" id="UP000181951"/>
    </source>
</evidence>
<dbReference type="EMBL" id="FODD01000042">
    <property type="protein sequence ID" value="SEO77816.1"/>
    <property type="molecule type" value="Genomic_DNA"/>
</dbReference>
<dbReference type="Proteomes" id="UP000181951">
    <property type="component" value="Unassembled WGS sequence"/>
</dbReference>
<evidence type="ECO:0008006" key="5">
    <source>
        <dbReference type="Google" id="ProtNLM"/>
    </source>
</evidence>
<reference evidence="3 4" key="1">
    <citation type="submission" date="2016-10" db="EMBL/GenBank/DDBJ databases">
        <authorList>
            <person name="de Groot N.N."/>
        </authorList>
    </citation>
    <scope>NUCLEOTIDE SEQUENCE [LARGE SCALE GENOMIC DNA]</scope>
    <source>
        <strain evidence="3 4">CGMCC 4.2026</strain>
    </source>
</reference>
<feature type="compositionally biased region" description="Low complexity" evidence="1">
    <location>
        <begin position="200"/>
        <end position="233"/>
    </location>
</feature>
<evidence type="ECO:0000256" key="2">
    <source>
        <dbReference type="SAM" id="SignalP"/>
    </source>
</evidence>
<dbReference type="STRING" id="310780.SAMN05216267_104222"/>
<dbReference type="AlphaFoldDB" id="A0A1H8SH29"/>
<feature type="chain" id="PRO_5010253053" description="Lipoprotein CseA" evidence="2">
    <location>
        <begin position="22"/>
        <end position="233"/>
    </location>
</feature>
<accession>A0A1H8SH29</accession>
<proteinExistence type="predicted"/>
<dbReference type="PROSITE" id="PS51257">
    <property type="entry name" value="PROKAR_LIPOPROTEIN"/>
    <property type="match status" value="1"/>
</dbReference>
<feature type="region of interest" description="Disordered" evidence="1">
    <location>
        <begin position="188"/>
        <end position="233"/>
    </location>
</feature>
<gene>
    <name evidence="3" type="ORF">SAMN05216267_104222</name>
</gene>
<dbReference type="OrthoDB" id="3824278at2"/>
<evidence type="ECO:0000313" key="3">
    <source>
        <dbReference type="EMBL" id="SEO77816.1"/>
    </source>
</evidence>
<evidence type="ECO:0000256" key="1">
    <source>
        <dbReference type="SAM" id="MobiDB-lite"/>
    </source>
</evidence>
<name>A0A1H8SH29_9ACTN</name>
<keyword evidence="4" id="KW-1185">Reference proteome</keyword>
<organism evidence="3 4">
    <name type="scientific">Actinacidiphila rubida</name>
    <dbReference type="NCBI Taxonomy" id="310780"/>
    <lineage>
        <taxon>Bacteria</taxon>
        <taxon>Bacillati</taxon>
        <taxon>Actinomycetota</taxon>
        <taxon>Actinomycetes</taxon>
        <taxon>Kitasatosporales</taxon>
        <taxon>Streptomycetaceae</taxon>
        <taxon>Actinacidiphila</taxon>
    </lineage>
</organism>
<protein>
    <recommendedName>
        <fullName evidence="5">Lipoprotein CseA</fullName>
    </recommendedName>
</protein>
<sequence>MRRIASLTAASALTCACVVVAGCGSSVTGARREGPAPTETVKPRSTTAPAIAANPAALATMIRKDSSVSADVREDLTPCDDDDYPMDTDAGDLTAGDGPDLVVNVMTCGDGLGVASYVYRMVDGKYQNVFADEHTGVYGTVDSGKLQVIHEVYRSDDPVAYPTGEESATYVWRGNQFVQVARTYQDYGAKTPTASPEPLATDPVPVPDATPVDPDLPSATGTGGTAAAPSGGR</sequence>
<dbReference type="RefSeq" id="WP_069467654.1">
    <property type="nucleotide sequence ID" value="NZ_FODD01000042.1"/>
</dbReference>
<keyword evidence="2" id="KW-0732">Signal</keyword>